<dbReference type="PRINTS" id="PR00420">
    <property type="entry name" value="RNGMNOXGNASE"/>
</dbReference>
<dbReference type="RefSeq" id="WP_059739699.1">
    <property type="nucleotide sequence ID" value="NZ_CP013422.1"/>
</dbReference>
<name>A0A1B4LK72_9BURK</name>
<dbReference type="Proteomes" id="UP000243680">
    <property type="component" value="Chromosome 2"/>
</dbReference>
<evidence type="ECO:0000259" key="1">
    <source>
        <dbReference type="Pfam" id="PF01494"/>
    </source>
</evidence>
<accession>A0A1B4LK72</accession>
<evidence type="ECO:0000313" key="3">
    <source>
        <dbReference type="Proteomes" id="UP000243680"/>
    </source>
</evidence>
<dbReference type="InterPro" id="IPR036188">
    <property type="entry name" value="FAD/NAD-bd_sf"/>
</dbReference>
<dbReference type="AlphaFoldDB" id="A0A1B4LK72"/>
<protein>
    <submittedName>
        <fullName evidence="2">FAD-binding monooxygenase</fullName>
    </submittedName>
</protein>
<dbReference type="EMBL" id="CP013422">
    <property type="protein sequence ID" value="AOJ77600.1"/>
    <property type="molecule type" value="Genomic_DNA"/>
</dbReference>
<feature type="domain" description="FAD-binding" evidence="1">
    <location>
        <begin position="2"/>
        <end position="314"/>
    </location>
</feature>
<dbReference type="PANTHER" id="PTHR42685">
    <property type="entry name" value="GERANYLGERANYL DIPHOSPHATE REDUCTASE"/>
    <property type="match status" value="1"/>
</dbReference>
<organism evidence="2 3">
    <name type="scientific">Burkholderia ubonensis</name>
    <dbReference type="NCBI Taxonomy" id="101571"/>
    <lineage>
        <taxon>Bacteria</taxon>
        <taxon>Pseudomonadati</taxon>
        <taxon>Pseudomonadota</taxon>
        <taxon>Betaproteobacteria</taxon>
        <taxon>Burkholderiales</taxon>
        <taxon>Burkholderiaceae</taxon>
        <taxon>Burkholderia</taxon>
        <taxon>Burkholderia cepacia complex</taxon>
    </lineage>
</organism>
<dbReference type="Pfam" id="PF01494">
    <property type="entry name" value="FAD_binding_3"/>
    <property type="match status" value="1"/>
</dbReference>
<sequence length="461" mass="50562">MLDTLIIGARCAGATLAIHLARAGKRVLAIDANHLPSDQPLSTHWISPYGMALLDELELGDKVRRFAPPVPSMMYGNDDVTGRVEYPVGGRCSCPRRMDLDALLLEEARASGAEVRARTRLVGLLRDGERVTGAVVEHDGVREEIRARIVVGADGPHSTTAELVGAEEYHGYDCPRAMYWAYWPRPDWFDTDPRYLGGAMNCTFGDDIVFVFPTNRDLLLIGVAFPKTQLPQWKGRALEKLTETLKGNRHTAPLITGEPVSKVLGALKLRFFFRQAAGPGWALVGDAGLFMDPSPGFGITDALRDARALGQAIVEDDDRALECYWRQRDATSIDLFEYSRGRGALGHNNPLSRILFGKLTADPVLQARLLASQNRRCSPFAVFDPSDIRKWADEAIAGGETGVIQPLIDMSTRGETIRAEMALRQRLADEAHARWAQACESDDLAPVTAGGDRDVCARASI</sequence>
<dbReference type="GO" id="GO:0004497">
    <property type="term" value="F:monooxygenase activity"/>
    <property type="evidence" value="ECO:0007669"/>
    <property type="project" value="UniProtKB-KW"/>
</dbReference>
<dbReference type="InterPro" id="IPR002938">
    <property type="entry name" value="FAD-bd"/>
</dbReference>
<dbReference type="Gene3D" id="3.50.50.60">
    <property type="entry name" value="FAD/NAD(P)-binding domain"/>
    <property type="match status" value="1"/>
</dbReference>
<proteinExistence type="predicted"/>
<evidence type="ECO:0000313" key="2">
    <source>
        <dbReference type="EMBL" id="AOJ77600.1"/>
    </source>
</evidence>
<gene>
    <name evidence="2" type="ORF">WJ35_21135</name>
</gene>
<reference evidence="2 3" key="1">
    <citation type="submission" date="2015-12" db="EMBL/GenBank/DDBJ databases">
        <title>Diversity of Burkholderia near neighbor genomes.</title>
        <authorList>
            <person name="Sahl J."/>
            <person name="Wagner D."/>
            <person name="Keim P."/>
        </authorList>
    </citation>
    <scope>NUCLEOTIDE SEQUENCE [LARGE SCALE GENOMIC DNA]</scope>
    <source>
        <strain evidence="2 3">MSMB0783</strain>
    </source>
</reference>
<dbReference type="GO" id="GO:0071949">
    <property type="term" value="F:FAD binding"/>
    <property type="evidence" value="ECO:0007669"/>
    <property type="project" value="InterPro"/>
</dbReference>
<dbReference type="InterPro" id="IPR050407">
    <property type="entry name" value="Geranylgeranyl_reductase"/>
</dbReference>
<keyword evidence="2" id="KW-0560">Oxidoreductase</keyword>
<keyword evidence="2" id="KW-0503">Monooxygenase</keyword>
<dbReference type="PANTHER" id="PTHR42685:SF22">
    <property type="entry name" value="CONDITIONED MEDIUM FACTOR RECEPTOR 1"/>
    <property type="match status" value="1"/>
</dbReference>
<dbReference type="SUPFAM" id="SSF51905">
    <property type="entry name" value="FAD/NAD(P)-binding domain"/>
    <property type="match status" value="1"/>
</dbReference>